<protein>
    <recommendedName>
        <fullName evidence="3">DUF2971 domain-containing protein</fullName>
    </recommendedName>
</protein>
<dbReference type="RefSeq" id="WP_089272860.1">
    <property type="nucleotide sequence ID" value="NZ_FZNN01000019.1"/>
</dbReference>
<accession>A0A238YT22</accession>
<dbReference type="EMBL" id="FZNN01000019">
    <property type="protein sequence ID" value="SNR73841.1"/>
    <property type="molecule type" value="Genomic_DNA"/>
</dbReference>
<gene>
    <name evidence="1" type="ORF">SAMN06265370_11977</name>
</gene>
<proteinExistence type="predicted"/>
<dbReference type="OrthoDB" id="4119964at2"/>
<evidence type="ECO:0008006" key="3">
    <source>
        <dbReference type="Google" id="ProtNLM"/>
    </source>
</evidence>
<dbReference type="Proteomes" id="UP000198417">
    <property type="component" value="Unassembled WGS sequence"/>
</dbReference>
<evidence type="ECO:0000313" key="1">
    <source>
        <dbReference type="EMBL" id="SNR73841.1"/>
    </source>
</evidence>
<name>A0A238YT22_9RHOB</name>
<sequence length="216" mass="25786">MSFKRLYKFYSEKSAMRNLEQRRLKISRLQDINDPFEWNPYRLDKAEDRKTWEKLREQLWRDKGLISFSDRWSNPVLWSHYAESHKGLCLGFDISDKIAFPVLYKNIRQKLPSLQQIANERDWESLKDASLIKYSHWRYETEWRILTGISSKEEEGLYFEPFSGKLKLKEVIIGAHSSAKSEEIRKLVGEDVEISTARLAFKTFKVTKQWDKGLQK</sequence>
<reference evidence="1 2" key="1">
    <citation type="submission" date="2017-06" db="EMBL/GenBank/DDBJ databases">
        <authorList>
            <person name="Kim H.J."/>
            <person name="Triplett B.A."/>
        </authorList>
    </citation>
    <scope>NUCLEOTIDE SEQUENCE [LARGE SCALE GENOMIC DNA]</scope>
    <source>
        <strain evidence="1 2">DSM 29052</strain>
    </source>
</reference>
<organism evidence="1 2">
    <name type="scientific">Puniceibacterium sediminis</name>
    <dbReference type="NCBI Taxonomy" id="1608407"/>
    <lineage>
        <taxon>Bacteria</taxon>
        <taxon>Pseudomonadati</taxon>
        <taxon>Pseudomonadota</taxon>
        <taxon>Alphaproteobacteria</taxon>
        <taxon>Rhodobacterales</taxon>
        <taxon>Paracoccaceae</taxon>
        <taxon>Puniceibacterium</taxon>
    </lineage>
</organism>
<evidence type="ECO:0000313" key="2">
    <source>
        <dbReference type="Proteomes" id="UP000198417"/>
    </source>
</evidence>
<keyword evidence="2" id="KW-1185">Reference proteome</keyword>
<dbReference type="AlphaFoldDB" id="A0A238YT22"/>